<dbReference type="SMART" id="SM00464">
    <property type="entry name" value="LON"/>
    <property type="match status" value="1"/>
</dbReference>
<dbReference type="InterPro" id="IPR003111">
    <property type="entry name" value="Lon_prtase_N"/>
</dbReference>
<dbReference type="InterPro" id="IPR008268">
    <property type="entry name" value="Peptidase_S16_AS"/>
</dbReference>
<dbReference type="AlphaFoldDB" id="A0A6J7IR86"/>
<dbReference type="Gene3D" id="2.30.130.40">
    <property type="entry name" value="LON domain-like"/>
    <property type="match status" value="1"/>
</dbReference>
<dbReference type="GO" id="GO:0006508">
    <property type="term" value="P:proteolysis"/>
    <property type="evidence" value="ECO:0007669"/>
    <property type="project" value="UniProtKB-KW"/>
</dbReference>
<dbReference type="InterPro" id="IPR027543">
    <property type="entry name" value="Lon_bac"/>
</dbReference>
<sequence>MIGVIADDPERVVEIGGQRPIPRELPVLPLRETVPLPDTLIPLAIGQERSIQLVDDVLAGNRMLVMVASRDGELEVPGPGDLYEVGVVGSIARMMKVPDGSLRILVQGAERVRIDHWTRESPYLVAEISEIPDILRESPELTALERNVQQTFTKIVEQVPYLPEELQVAVANIDDAVTLANLIAGSLRLKTEDKQELLEEPDVQRRLRRLAEILARELDVIQIGSKIQSQVQSELEKGQREFVLRQQLKAIQEELGEFDEVAAEAATLREQLDAAQLPDEVRVQADRELKRLESLPPQAAEYGVIRTYLEWLATLPWAVSTPDNLDLAHARAVLDEDHYDIEQVKDRIIEFLAVRQLTAGAGTQPAGSILCLVGPPGVGKTSIGRSIARALGRDFERISAGGVRDESEIRGHRRTYIGAMPGTIIRALRDAGSNNPLFMIDEIDKMGSDWRGDPASAMLEVLDPEQNGTFRDHYLDVPFDLSDVMFVTTANTLETIPRPLLDRMEVIQLAGYTADEKLQIARRYLVPRQIERNGLKKSWISFSNAALKVIISEYTREAGVRGLERVIGTVCRRVAREIAESGGTRPAKKIAVGEERARELLGKARFHEETRRRTREPGVATGLAWTPVGGDVLFIEAAAMPGKGGLTITGQLGDVMRESAQAALTYVRGHVGEIAPDLPEDWFATHDLHLHVPAGAIPKDGPSAGITMTSALASLLSGRPVRGEVAMTGEVTLTGQVLPIGGLKEKALAAQRNGVRTIIAPALNEPDIDEIPEHLRRHLTFVFVEDVREVLAAALEARPRPSTRG</sequence>
<dbReference type="InterPro" id="IPR015947">
    <property type="entry name" value="PUA-like_sf"/>
</dbReference>
<evidence type="ECO:0000256" key="6">
    <source>
        <dbReference type="ARBA" id="ARBA00022825"/>
    </source>
</evidence>
<dbReference type="SUPFAM" id="SSF52540">
    <property type="entry name" value="P-loop containing nucleoside triphosphate hydrolases"/>
    <property type="match status" value="1"/>
</dbReference>
<dbReference type="Pfam" id="PF00004">
    <property type="entry name" value="AAA"/>
    <property type="match status" value="1"/>
</dbReference>
<comment type="subcellular location">
    <subcellularLocation>
        <location evidence="1">Cytoplasm</location>
    </subcellularLocation>
</comment>
<feature type="domain" description="Lon N-terminal" evidence="10">
    <location>
        <begin position="25"/>
        <end position="218"/>
    </location>
</feature>
<dbReference type="Gene3D" id="3.40.50.300">
    <property type="entry name" value="P-loop containing nucleotide triphosphate hydrolases"/>
    <property type="match status" value="1"/>
</dbReference>
<evidence type="ECO:0000256" key="8">
    <source>
        <dbReference type="ARBA" id="ARBA00023016"/>
    </source>
</evidence>
<dbReference type="PROSITE" id="PS51787">
    <property type="entry name" value="LON_N"/>
    <property type="match status" value="1"/>
</dbReference>
<keyword evidence="5" id="KW-0378">Hydrolase</keyword>
<dbReference type="Pfam" id="PF05362">
    <property type="entry name" value="Lon_C"/>
    <property type="match status" value="1"/>
</dbReference>
<dbReference type="CDD" id="cd19500">
    <property type="entry name" value="RecA-like_Lon"/>
    <property type="match status" value="1"/>
</dbReference>
<dbReference type="Gene3D" id="1.20.58.1480">
    <property type="match status" value="1"/>
</dbReference>
<dbReference type="InterPro" id="IPR004815">
    <property type="entry name" value="Lon_bac/euk-typ"/>
</dbReference>
<evidence type="ECO:0000256" key="7">
    <source>
        <dbReference type="ARBA" id="ARBA00022840"/>
    </source>
</evidence>
<dbReference type="Pfam" id="PF22667">
    <property type="entry name" value="Lon_lid"/>
    <property type="match status" value="1"/>
</dbReference>
<dbReference type="InterPro" id="IPR027065">
    <property type="entry name" value="Lon_Prtase"/>
</dbReference>
<evidence type="ECO:0000259" key="10">
    <source>
        <dbReference type="PROSITE" id="PS51787"/>
    </source>
</evidence>
<keyword evidence="6" id="KW-0720">Serine protease</keyword>
<dbReference type="PROSITE" id="PS51786">
    <property type="entry name" value="LON_PROTEOLYTIC"/>
    <property type="match status" value="1"/>
</dbReference>
<dbReference type="Gene3D" id="3.30.230.10">
    <property type="match status" value="1"/>
</dbReference>
<evidence type="ECO:0000259" key="9">
    <source>
        <dbReference type="PROSITE" id="PS51786"/>
    </source>
</evidence>
<dbReference type="GO" id="GO:0005524">
    <property type="term" value="F:ATP binding"/>
    <property type="evidence" value="ECO:0007669"/>
    <property type="project" value="UniProtKB-KW"/>
</dbReference>
<dbReference type="GO" id="GO:0016887">
    <property type="term" value="F:ATP hydrolysis activity"/>
    <property type="evidence" value="ECO:0007669"/>
    <property type="project" value="InterPro"/>
</dbReference>
<dbReference type="GO" id="GO:0005737">
    <property type="term" value="C:cytoplasm"/>
    <property type="evidence" value="ECO:0007669"/>
    <property type="project" value="UniProtKB-SubCell"/>
</dbReference>
<name>A0A6J7IR86_9ZZZZ</name>
<dbReference type="PIRSF" id="PIRSF001174">
    <property type="entry name" value="Lon_proteas"/>
    <property type="match status" value="1"/>
</dbReference>
<feature type="domain" description="Lon proteolytic" evidence="9">
    <location>
        <begin position="614"/>
        <end position="797"/>
    </location>
</feature>
<evidence type="ECO:0000256" key="2">
    <source>
        <dbReference type="ARBA" id="ARBA00022490"/>
    </source>
</evidence>
<dbReference type="SUPFAM" id="SSF54211">
    <property type="entry name" value="Ribosomal protein S5 domain 2-like"/>
    <property type="match status" value="1"/>
</dbReference>
<dbReference type="SMART" id="SM00382">
    <property type="entry name" value="AAA"/>
    <property type="match status" value="1"/>
</dbReference>
<gene>
    <name evidence="11" type="ORF">UFOPK3674_01302</name>
</gene>
<evidence type="ECO:0000256" key="5">
    <source>
        <dbReference type="ARBA" id="ARBA00022801"/>
    </source>
</evidence>
<protein>
    <submittedName>
        <fullName evidence="11">Unannotated protein</fullName>
    </submittedName>
</protein>
<dbReference type="FunFam" id="3.40.50.300:FF:000382">
    <property type="entry name" value="Lon protease homolog 2, peroxisomal"/>
    <property type="match status" value="1"/>
</dbReference>
<evidence type="ECO:0000256" key="4">
    <source>
        <dbReference type="ARBA" id="ARBA00022741"/>
    </source>
</evidence>
<dbReference type="PROSITE" id="PS01046">
    <property type="entry name" value="LON_SER"/>
    <property type="match status" value="1"/>
</dbReference>
<evidence type="ECO:0000256" key="3">
    <source>
        <dbReference type="ARBA" id="ARBA00022670"/>
    </source>
</evidence>
<dbReference type="EMBL" id="CAFBMX010000006">
    <property type="protein sequence ID" value="CAB4933320.1"/>
    <property type="molecule type" value="Genomic_DNA"/>
</dbReference>
<dbReference type="Gene3D" id="1.10.8.60">
    <property type="match status" value="1"/>
</dbReference>
<dbReference type="GO" id="GO:0030163">
    <property type="term" value="P:protein catabolic process"/>
    <property type="evidence" value="ECO:0007669"/>
    <property type="project" value="InterPro"/>
</dbReference>
<dbReference type="InterPro" id="IPR003593">
    <property type="entry name" value="AAA+_ATPase"/>
</dbReference>
<dbReference type="SUPFAM" id="SSF88697">
    <property type="entry name" value="PUA domain-like"/>
    <property type="match status" value="1"/>
</dbReference>
<evidence type="ECO:0000313" key="11">
    <source>
        <dbReference type="EMBL" id="CAB4933320.1"/>
    </source>
</evidence>
<dbReference type="FunFam" id="1.20.5.5270:FF:000002">
    <property type="entry name" value="Lon protease homolog"/>
    <property type="match status" value="1"/>
</dbReference>
<dbReference type="InterPro" id="IPR054594">
    <property type="entry name" value="Lon_lid"/>
</dbReference>
<keyword evidence="7" id="KW-0067">ATP-binding</keyword>
<dbReference type="InterPro" id="IPR027417">
    <property type="entry name" value="P-loop_NTPase"/>
</dbReference>
<organism evidence="11">
    <name type="scientific">freshwater metagenome</name>
    <dbReference type="NCBI Taxonomy" id="449393"/>
    <lineage>
        <taxon>unclassified sequences</taxon>
        <taxon>metagenomes</taxon>
        <taxon>ecological metagenomes</taxon>
    </lineage>
</organism>
<keyword evidence="8" id="KW-0346">Stress response</keyword>
<dbReference type="InterPro" id="IPR008269">
    <property type="entry name" value="Lon_proteolytic"/>
</dbReference>
<dbReference type="Pfam" id="PF02190">
    <property type="entry name" value="LON_substr_bdg"/>
    <property type="match status" value="1"/>
</dbReference>
<keyword evidence="3" id="KW-0645">Protease</keyword>
<keyword evidence="2" id="KW-0963">Cytoplasm</keyword>
<dbReference type="NCBIfam" id="TIGR00763">
    <property type="entry name" value="lon"/>
    <property type="match status" value="1"/>
</dbReference>
<evidence type="ECO:0000256" key="1">
    <source>
        <dbReference type="ARBA" id="ARBA00004496"/>
    </source>
</evidence>
<keyword evidence="4" id="KW-0547">Nucleotide-binding</keyword>
<dbReference type="HAMAP" id="MF_01973">
    <property type="entry name" value="lon_bact"/>
    <property type="match status" value="1"/>
</dbReference>
<dbReference type="InterPro" id="IPR003959">
    <property type="entry name" value="ATPase_AAA_core"/>
</dbReference>
<proteinExistence type="inferred from homology"/>
<dbReference type="InterPro" id="IPR046336">
    <property type="entry name" value="Lon_prtase_N_sf"/>
</dbReference>
<dbReference type="PRINTS" id="PR00830">
    <property type="entry name" value="ENDOLAPTASE"/>
</dbReference>
<accession>A0A6J7IR86</accession>
<dbReference type="Gene3D" id="1.20.5.5270">
    <property type="match status" value="1"/>
</dbReference>
<dbReference type="InterPro" id="IPR020568">
    <property type="entry name" value="Ribosomal_Su5_D2-typ_SF"/>
</dbReference>
<dbReference type="GO" id="GO:0043565">
    <property type="term" value="F:sequence-specific DNA binding"/>
    <property type="evidence" value="ECO:0007669"/>
    <property type="project" value="InterPro"/>
</dbReference>
<reference evidence="11" key="1">
    <citation type="submission" date="2020-05" db="EMBL/GenBank/DDBJ databases">
        <authorList>
            <person name="Chiriac C."/>
            <person name="Salcher M."/>
            <person name="Ghai R."/>
            <person name="Kavagutti S V."/>
        </authorList>
    </citation>
    <scope>NUCLEOTIDE SEQUENCE</scope>
</reference>
<dbReference type="PANTHER" id="PTHR10046">
    <property type="entry name" value="ATP DEPENDENT LON PROTEASE FAMILY MEMBER"/>
    <property type="match status" value="1"/>
</dbReference>
<dbReference type="GO" id="GO:0004252">
    <property type="term" value="F:serine-type endopeptidase activity"/>
    <property type="evidence" value="ECO:0007669"/>
    <property type="project" value="InterPro"/>
</dbReference>
<dbReference type="InterPro" id="IPR014721">
    <property type="entry name" value="Ribsml_uS5_D2-typ_fold_subgr"/>
</dbReference>
<dbReference type="GO" id="GO:0004176">
    <property type="term" value="F:ATP-dependent peptidase activity"/>
    <property type="evidence" value="ECO:0007669"/>
    <property type="project" value="InterPro"/>
</dbReference>